<name>A0A499VPV2_STRAX</name>
<feature type="compositionally biased region" description="Basic and acidic residues" evidence="1">
    <location>
        <begin position="13"/>
        <end position="23"/>
    </location>
</feature>
<proteinExistence type="predicted"/>
<feature type="compositionally biased region" description="Basic and acidic residues" evidence="1">
    <location>
        <begin position="120"/>
        <end position="133"/>
    </location>
</feature>
<protein>
    <submittedName>
        <fullName evidence="2">Uncharacterized protein</fullName>
    </submittedName>
</protein>
<sequence>MERPARLAGRRALARDEAADQKRGTPVPAGEEGRRRVGQGPVATVGADGEPFGPAGGPIMGVRPPAPEVVASALPRFRDERPRAEAERRAVTDVAAGPARLQGTVEPLVRAGPPGPEVPPDSRSRRSEPQAPR</sequence>
<reference evidence="2" key="1">
    <citation type="submission" date="2019-04" db="EMBL/GenBank/DDBJ databases">
        <title>Draft genome sequences of Streptomyces avermitilis MC3.</title>
        <authorList>
            <person name="Komaki H."/>
            <person name="Tamura T."/>
            <person name="Hosoyama A."/>
        </authorList>
    </citation>
    <scope>NUCLEOTIDE SEQUENCE</scope>
    <source>
        <strain evidence="2">MC3</strain>
    </source>
</reference>
<evidence type="ECO:0000256" key="1">
    <source>
        <dbReference type="SAM" id="MobiDB-lite"/>
    </source>
</evidence>
<feature type="region of interest" description="Disordered" evidence="1">
    <location>
        <begin position="1"/>
        <end position="133"/>
    </location>
</feature>
<gene>
    <name evidence="2" type="ORF">SAVMC3_76190</name>
</gene>
<dbReference type="AlphaFoldDB" id="A0A499VPV2"/>
<accession>A0A499VPV2</accession>
<feature type="compositionally biased region" description="Low complexity" evidence="1">
    <location>
        <begin position="1"/>
        <end position="11"/>
    </location>
</feature>
<feature type="compositionally biased region" description="Basic and acidic residues" evidence="1">
    <location>
        <begin position="76"/>
        <end position="91"/>
    </location>
</feature>
<organism evidence="2">
    <name type="scientific">Streptomyces avermitilis</name>
    <dbReference type="NCBI Taxonomy" id="33903"/>
    <lineage>
        <taxon>Bacteria</taxon>
        <taxon>Bacillati</taxon>
        <taxon>Actinomycetota</taxon>
        <taxon>Actinomycetes</taxon>
        <taxon>Kitasatosporales</taxon>
        <taxon>Streptomycetaceae</taxon>
        <taxon>Streptomyces</taxon>
    </lineage>
</organism>
<dbReference type="EMBL" id="AP019621">
    <property type="protein sequence ID" value="BBJ54990.1"/>
    <property type="molecule type" value="Genomic_DNA"/>
</dbReference>
<evidence type="ECO:0000313" key="2">
    <source>
        <dbReference type="EMBL" id="BBJ54990.1"/>
    </source>
</evidence>